<dbReference type="InterPro" id="IPR038360">
    <property type="entry name" value="DUF4844_sf"/>
</dbReference>
<gene>
    <name evidence="1" type="ORF">QWT87_04440</name>
</gene>
<reference evidence="1" key="1">
    <citation type="submission" date="2023-07" db="EMBL/GenBank/DDBJ databases">
        <title>AMR profile of multidrug- resistance Chryseobacterium gambrini related strain.</title>
        <authorList>
            <person name="Kirdat K."/>
            <person name="Bhatt A."/>
            <person name="Kuyare S."/>
            <person name="Yadav A."/>
        </authorList>
    </citation>
    <scope>NUCLEOTIDE SEQUENCE</scope>
    <source>
        <strain evidence="1">APV-1</strain>
    </source>
</reference>
<dbReference type="InterPro" id="IPR032301">
    <property type="entry name" value="DUF4844"/>
</dbReference>
<comment type="caution">
    <text evidence="1">The sequence shown here is derived from an EMBL/GenBank/DDBJ whole genome shotgun (WGS) entry which is preliminary data.</text>
</comment>
<sequence>MILRKNFPLKVILILLLSSIIYSCNKNENSGMIIEKLEQLRKAPKFKQEGLYPGLANEQQREALSKKLDEVIDEFKKGAKNGYNNNQYQDLMRKNISKFDSFNLDTEDREYICGFFERIMDVIGLKSSGGILNEWLYGKRF</sequence>
<dbReference type="Proteomes" id="UP001168128">
    <property type="component" value="Unassembled WGS sequence"/>
</dbReference>
<proteinExistence type="predicted"/>
<evidence type="ECO:0000313" key="2">
    <source>
        <dbReference type="Proteomes" id="UP001168128"/>
    </source>
</evidence>
<keyword evidence="2" id="KW-1185">Reference proteome</keyword>
<dbReference type="Gene3D" id="1.20.1480.40">
    <property type="entry name" value="Uncharacterised protein PF16133, DUF4844"/>
    <property type="match status" value="1"/>
</dbReference>
<name>A0ABT8TZA0_9FLAO</name>
<organism evidence="1 2">
    <name type="scientific">Chryseobacterium urinae</name>
    <dbReference type="NCBI Taxonomy" id="3058400"/>
    <lineage>
        <taxon>Bacteria</taxon>
        <taxon>Pseudomonadati</taxon>
        <taxon>Bacteroidota</taxon>
        <taxon>Flavobacteriia</taxon>
        <taxon>Flavobacteriales</taxon>
        <taxon>Weeksellaceae</taxon>
        <taxon>Chryseobacterium group</taxon>
        <taxon>Chryseobacterium</taxon>
    </lineage>
</organism>
<protein>
    <submittedName>
        <fullName evidence="1">DUF4844 domain-containing protein</fullName>
    </submittedName>
</protein>
<dbReference type="RefSeq" id="WP_098972272.1">
    <property type="nucleotide sequence ID" value="NZ_JAULSJ010000005.1"/>
</dbReference>
<dbReference type="Pfam" id="PF16133">
    <property type="entry name" value="DUF4844"/>
    <property type="match status" value="1"/>
</dbReference>
<evidence type="ECO:0000313" key="1">
    <source>
        <dbReference type="EMBL" id="MDO3424129.1"/>
    </source>
</evidence>
<dbReference type="EMBL" id="JAULSJ010000005">
    <property type="protein sequence ID" value="MDO3424129.1"/>
    <property type="molecule type" value="Genomic_DNA"/>
</dbReference>
<accession>A0ABT8TZA0</accession>
<dbReference type="PROSITE" id="PS51257">
    <property type="entry name" value="PROKAR_LIPOPROTEIN"/>
    <property type="match status" value="1"/>
</dbReference>